<dbReference type="EMBL" id="JADGJW010000094">
    <property type="protein sequence ID" value="KAJ3224395.1"/>
    <property type="molecule type" value="Genomic_DNA"/>
</dbReference>
<dbReference type="GO" id="GO:0006887">
    <property type="term" value="P:exocytosis"/>
    <property type="evidence" value="ECO:0007669"/>
    <property type="project" value="InterPro"/>
</dbReference>
<dbReference type="PANTHER" id="PTHR16092:SF14">
    <property type="entry name" value="EXOCYST COMPLEX COMPONENT 1 ISOFORM X1"/>
    <property type="match status" value="1"/>
</dbReference>
<name>A0AAD5U4W5_9FUNG</name>
<protein>
    <recommendedName>
        <fullName evidence="1">Exocyst complex component Sec3 coiled-coil domain-containing protein</fullName>
    </recommendedName>
</protein>
<dbReference type="GO" id="GO:0005886">
    <property type="term" value="C:plasma membrane"/>
    <property type="evidence" value="ECO:0007669"/>
    <property type="project" value="TreeGrafter"/>
</dbReference>
<evidence type="ECO:0000313" key="2">
    <source>
        <dbReference type="EMBL" id="KAJ3224395.1"/>
    </source>
</evidence>
<organism evidence="2 3">
    <name type="scientific">Clydaea vesicula</name>
    <dbReference type="NCBI Taxonomy" id="447962"/>
    <lineage>
        <taxon>Eukaryota</taxon>
        <taxon>Fungi</taxon>
        <taxon>Fungi incertae sedis</taxon>
        <taxon>Chytridiomycota</taxon>
        <taxon>Chytridiomycota incertae sedis</taxon>
        <taxon>Chytridiomycetes</taxon>
        <taxon>Lobulomycetales</taxon>
        <taxon>Lobulomycetaceae</taxon>
        <taxon>Clydaea</taxon>
    </lineage>
</organism>
<accession>A0AAD5U4W5</accession>
<dbReference type="GO" id="GO:0005546">
    <property type="term" value="F:phosphatidylinositol-4,5-bisphosphate binding"/>
    <property type="evidence" value="ECO:0007669"/>
    <property type="project" value="TreeGrafter"/>
</dbReference>
<sequence length="244" mass="28161">MSVIDKVLKDFNWEIGGDSSHLEAKLREELGALEAANIHSIIQSEDQANEVIAQIDTAVDQLTLIDEWLNHYTNVLDSMGADVHQVEVRNKNLQTASNNQKILLQELDKLVSSLKLPSYIIEILKNEPLDFTDGILQCEEATIKLNEAIKKKFDNENMNAVKERINLFQGYGNEFALRLCDYLSNLFSSQIETYLNDEQRVSKKGSLKLYGIESFEEKLYRFRKLLAWLKDFDPRKHQDLQMVH</sequence>
<reference evidence="2" key="1">
    <citation type="submission" date="2020-05" db="EMBL/GenBank/DDBJ databases">
        <title>Phylogenomic resolution of chytrid fungi.</title>
        <authorList>
            <person name="Stajich J.E."/>
            <person name="Amses K."/>
            <person name="Simmons R."/>
            <person name="Seto K."/>
            <person name="Myers J."/>
            <person name="Bonds A."/>
            <person name="Quandt C.A."/>
            <person name="Barry K."/>
            <person name="Liu P."/>
            <person name="Grigoriev I."/>
            <person name="Longcore J.E."/>
            <person name="James T.Y."/>
        </authorList>
    </citation>
    <scope>NUCLEOTIDE SEQUENCE</scope>
    <source>
        <strain evidence="2">JEL0476</strain>
    </source>
</reference>
<feature type="domain" description="Exocyst complex component Sec3 coiled-coil" evidence="1">
    <location>
        <begin position="21"/>
        <end position="150"/>
    </location>
</feature>
<proteinExistence type="predicted"/>
<dbReference type="Pfam" id="PF09763">
    <property type="entry name" value="Sec3_CC"/>
    <property type="match status" value="1"/>
</dbReference>
<dbReference type="Proteomes" id="UP001211065">
    <property type="component" value="Unassembled WGS sequence"/>
</dbReference>
<keyword evidence="3" id="KW-1185">Reference proteome</keyword>
<dbReference type="AlphaFoldDB" id="A0AAD5U4W5"/>
<evidence type="ECO:0000259" key="1">
    <source>
        <dbReference type="Pfam" id="PF09763"/>
    </source>
</evidence>
<dbReference type="PANTHER" id="PTHR16092">
    <property type="entry name" value="SEC3/SYNTAXIN-RELATED"/>
    <property type="match status" value="1"/>
</dbReference>
<gene>
    <name evidence="2" type="ORF">HK099_008500</name>
</gene>
<evidence type="ECO:0000313" key="3">
    <source>
        <dbReference type="Proteomes" id="UP001211065"/>
    </source>
</evidence>
<dbReference type="InterPro" id="IPR019160">
    <property type="entry name" value="Sec3_CC"/>
</dbReference>
<dbReference type="GO" id="GO:0000145">
    <property type="term" value="C:exocyst"/>
    <property type="evidence" value="ECO:0007669"/>
    <property type="project" value="InterPro"/>
</dbReference>
<comment type="caution">
    <text evidence="2">The sequence shown here is derived from an EMBL/GenBank/DDBJ whole genome shotgun (WGS) entry which is preliminary data.</text>
</comment>
<dbReference type="GO" id="GO:0006893">
    <property type="term" value="P:Golgi to plasma membrane transport"/>
    <property type="evidence" value="ECO:0007669"/>
    <property type="project" value="TreeGrafter"/>
</dbReference>